<protein>
    <submittedName>
        <fullName evidence="2 3">Uncharacterized protein LOC101850047</fullName>
    </submittedName>
</protein>
<dbReference type="RefSeq" id="XP_005089289.1">
    <property type="nucleotide sequence ID" value="XM_005089232.3"/>
</dbReference>
<dbReference type="InterPro" id="IPR027801">
    <property type="entry name" value="CENP-P"/>
</dbReference>
<evidence type="ECO:0000313" key="3">
    <source>
        <dbReference type="RefSeq" id="XP_005089289.1"/>
    </source>
</evidence>
<dbReference type="GeneID" id="101850047"/>
<dbReference type="PANTHER" id="PTHR28577">
    <property type="entry name" value="CENTROMERE PROTEIN P"/>
    <property type="match status" value="1"/>
</dbReference>
<keyword evidence="1" id="KW-1185">Reference proteome</keyword>
<accession>A0ABM0JAM8</accession>
<dbReference type="Pfam" id="PF13096">
    <property type="entry name" value="CENP-P"/>
    <property type="match status" value="1"/>
</dbReference>
<proteinExistence type="predicted"/>
<gene>
    <name evidence="2 3" type="primary">LOC101850047</name>
</gene>
<organism evidence="1 3">
    <name type="scientific">Aplysia californica</name>
    <name type="common">California sea hare</name>
    <dbReference type="NCBI Taxonomy" id="6500"/>
    <lineage>
        <taxon>Eukaryota</taxon>
        <taxon>Metazoa</taxon>
        <taxon>Spiralia</taxon>
        <taxon>Lophotrochozoa</taxon>
        <taxon>Mollusca</taxon>
        <taxon>Gastropoda</taxon>
        <taxon>Heterobranchia</taxon>
        <taxon>Euthyneura</taxon>
        <taxon>Tectipleura</taxon>
        <taxon>Aplysiida</taxon>
        <taxon>Aplysioidea</taxon>
        <taxon>Aplysiidae</taxon>
        <taxon>Aplysia</taxon>
    </lineage>
</organism>
<dbReference type="Proteomes" id="UP000694888">
    <property type="component" value="Unplaced"/>
</dbReference>
<reference evidence="2 3" key="1">
    <citation type="submission" date="2025-05" db="UniProtKB">
        <authorList>
            <consortium name="RefSeq"/>
        </authorList>
    </citation>
    <scope>IDENTIFICATION</scope>
</reference>
<dbReference type="PANTHER" id="PTHR28577:SF1">
    <property type="entry name" value="CENTROMERE PROTEIN P"/>
    <property type="match status" value="1"/>
</dbReference>
<evidence type="ECO:0000313" key="2">
    <source>
        <dbReference type="RefSeq" id="XP_005089288.1"/>
    </source>
</evidence>
<sequence>MGDTEDLSSLSKEELAEFQRVNSETIFSLEEEIKLLKTQIKQFGPDRLPSHPYQVVQRPNGGTNVADVQNMLEADIKKYSHRLAETARLTDITIEKVQREVLEMDEFRCKKRFSLELKVFDRTVHLVYDMQETLASSHTEHESHPAGCMITWFEVTFEQDINDAIGEMIAEAADEVAIHSVFSLLKTYLLWVKTRRQLVEHFSQMYPELVTVDIEENRVKLTISNPKPDHPKFILDWGRKTVNYWVEPDIRLSVEAPQALIAMDDKGILHEAPEMFSVMVKSHGLEKAITCLVKLVASTGPQGQTTDDMS</sequence>
<name>A0ABM0JAM8_APLCA</name>
<dbReference type="RefSeq" id="XP_005089288.1">
    <property type="nucleotide sequence ID" value="XM_005089231.3"/>
</dbReference>
<evidence type="ECO:0000313" key="1">
    <source>
        <dbReference type="Proteomes" id="UP000694888"/>
    </source>
</evidence>